<dbReference type="SUPFAM" id="SSF53474">
    <property type="entry name" value="alpha/beta-Hydrolases"/>
    <property type="match status" value="1"/>
</dbReference>
<dbReference type="Pfam" id="PF05705">
    <property type="entry name" value="DUF829"/>
    <property type="match status" value="1"/>
</dbReference>
<dbReference type="Gene3D" id="3.40.50.720">
    <property type="entry name" value="NAD(P)-binding Rossmann-like Domain"/>
    <property type="match status" value="1"/>
</dbReference>
<gene>
    <name evidence="2" type="ORF">E3N88_10384</name>
</gene>
<dbReference type="InterPro" id="IPR001509">
    <property type="entry name" value="Epimerase_deHydtase"/>
</dbReference>
<dbReference type="PANTHER" id="PTHR12265">
    <property type="entry name" value="TRANSMEMBRANE PROTEIN 53"/>
    <property type="match status" value="1"/>
</dbReference>
<dbReference type="EMBL" id="SZYD01000005">
    <property type="protein sequence ID" value="KAD6119113.1"/>
    <property type="molecule type" value="Genomic_DNA"/>
</dbReference>
<comment type="caution">
    <text evidence="2">The sequence shown here is derived from an EMBL/GenBank/DDBJ whole genome shotgun (WGS) entry which is preliminary data.</text>
</comment>
<proteinExistence type="predicted"/>
<reference evidence="2 3" key="1">
    <citation type="submission" date="2019-05" db="EMBL/GenBank/DDBJ databases">
        <title>Mikania micrantha, genome provides insights into the molecular mechanism of rapid growth.</title>
        <authorList>
            <person name="Liu B."/>
        </authorList>
    </citation>
    <scope>NUCLEOTIDE SEQUENCE [LARGE SCALE GENOMIC DNA]</scope>
    <source>
        <strain evidence="2">NLD-2019</strain>
        <tissue evidence="2">Leaf</tissue>
    </source>
</reference>
<keyword evidence="3" id="KW-1185">Reference proteome</keyword>
<organism evidence="2 3">
    <name type="scientific">Mikania micrantha</name>
    <name type="common">bitter vine</name>
    <dbReference type="NCBI Taxonomy" id="192012"/>
    <lineage>
        <taxon>Eukaryota</taxon>
        <taxon>Viridiplantae</taxon>
        <taxon>Streptophyta</taxon>
        <taxon>Embryophyta</taxon>
        <taxon>Tracheophyta</taxon>
        <taxon>Spermatophyta</taxon>
        <taxon>Magnoliopsida</taxon>
        <taxon>eudicotyledons</taxon>
        <taxon>Gunneridae</taxon>
        <taxon>Pentapetalae</taxon>
        <taxon>asterids</taxon>
        <taxon>campanulids</taxon>
        <taxon>Asterales</taxon>
        <taxon>Asteraceae</taxon>
        <taxon>Asteroideae</taxon>
        <taxon>Heliantheae alliance</taxon>
        <taxon>Eupatorieae</taxon>
        <taxon>Mikania</taxon>
    </lineage>
</organism>
<protein>
    <recommendedName>
        <fullName evidence="1">NAD-dependent epimerase/dehydratase domain-containing protein</fullName>
    </recommendedName>
</protein>
<dbReference type="InterPro" id="IPR029058">
    <property type="entry name" value="AB_hydrolase_fold"/>
</dbReference>
<feature type="domain" description="NAD-dependent epimerase/dehydratase" evidence="1">
    <location>
        <begin position="381"/>
        <end position="612"/>
    </location>
</feature>
<dbReference type="CDD" id="cd05228">
    <property type="entry name" value="AR_FR_like_1_SDR_e"/>
    <property type="match status" value="1"/>
</dbReference>
<sequence length="794" mass="88408">MWGFGGRFYWGKKREEDRTRQPNKGIVVVFAWMSSQDKHVKNYVDLYSSLGWDSLVCHSQFLNLFFPDKAAILALDVLNELVKELKRRPCPVVFVSFSGGPKACMYKALQIIDSKCESHGNLDKYQLVRRCLSGYIFDSTPVDFTSDLGTRFALDPSILKLSQPPKIATFIANAISSSLDALFLTKFESQRAEYWQTLYATVGMGAPYLILCSENDNLAPYQIICNFAQRLESLGADVKLVRWTSSPHVGHYRLHPDEYKSAVTDLLTKAMYVYSQRTQVSGSHNQTSEPLNHLREAVSSSNQYQSFHRIPLDLSDHFVVPGSVEYHEGQDVGSVHNATKERFIPRSTPPEVNAHGILGQILFDICVPKNVEDWDLRFMKVLVTGASGYLGGKLCDSLLRHGHSVRAFVRRTSDLSSIPIISDEVPLELAYGDVKDYPSLLAACSGCQAVFHAAALVEPWLPDPSKFISVNVGGLKNVIRASKETNSIEKIIYTSSFFALGSTDGYTADESQIHSAKFFCTEYEKSKAIADKIALEAAKEGVPIVLVYPGIIYGPGKVTAGNVLARMLIERFNGRLPGYVGYGNDMFSFSHVDDVVDGHISALDNGQPGQRYLLTGENASLVQVFDMAAAITNTKTPRFYIPLFVIEIYGWLSVLICRITGNFPLISPPVVSCLRHQWAYSCEKAKRELNYKPRSLTEGLEEVLSWLKNLGEHFFPKERNPTVEQVRWSISSKPVAGPVVMVKWWLLKVLRCGGCWRCFAVVVAGGARQWWSPELLRGGGRRSCSVVVAAGAVV</sequence>
<dbReference type="Proteomes" id="UP000326396">
    <property type="component" value="Linkage Group LG13"/>
</dbReference>
<evidence type="ECO:0000313" key="3">
    <source>
        <dbReference type="Proteomes" id="UP000326396"/>
    </source>
</evidence>
<evidence type="ECO:0000313" key="2">
    <source>
        <dbReference type="EMBL" id="KAD6119113.1"/>
    </source>
</evidence>
<dbReference type="AlphaFoldDB" id="A0A5N6PAN1"/>
<dbReference type="Pfam" id="PF01370">
    <property type="entry name" value="Epimerase"/>
    <property type="match status" value="1"/>
</dbReference>
<dbReference type="OrthoDB" id="77878at2759"/>
<dbReference type="FunFam" id="3.40.50.720:FF:000425">
    <property type="entry name" value="NAD(P)-binding Rossmann-fold superfamily protein"/>
    <property type="match status" value="1"/>
</dbReference>
<evidence type="ECO:0000259" key="1">
    <source>
        <dbReference type="Pfam" id="PF01370"/>
    </source>
</evidence>
<dbReference type="InterPro" id="IPR008547">
    <property type="entry name" value="DUF829_TMEM53"/>
</dbReference>
<name>A0A5N6PAN1_9ASTR</name>
<dbReference type="SUPFAM" id="SSF51735">
    <property type="entry name" value="NAD(P)-binding Rossmann-fold domains"/>
    <property type="match status" value="1"/>
</dbReference>
<accession>A0A5N6PAN1</accession>
<dbReference type="InterPro" id="IPR036291">
    <property type="entry name" value="NAD(P)-bd_dom_sf"/>
</dbReference>
<dbReference type="PANTHER" id="PTHR12265:SF0">
    <property type="entry name" value="EXPRESSED PROTEIN"/>
    <property type="match status" value="1"/>
</dbReference>